<reference evidence="1" key="1">
    <citation type="submission" date="2023-11" db="EMBL/GenBank/DDBJ databases">
        <authorList>
            <person name="Poullet M."/>
        </authorList>
    </citation>
    <scope>NUCLEOTIDE SEQUENCE</scope>
    <source>
        <strain evidence="1">E1834</strain>
    </source>
</reference>
<organism evidence="1 2">
    <name type="scientific">Meloidogyne enterolobii</name>
    <name type="common">Root-knot nematode worm</name>
    <name type="synonym">Meloidogyne mayaguensis</name>
    <dbReference type="NCBI Taxonomy" id="390850"/>
    <lineage>
        <taxon>Eukaryota</taxon>
        <taxon>Metazoa</taxon>
        <taxon>Ecdysozoa</taxon>
        <taxon>Nematoda</taxon>
        <taxon>Chromadorea</taxon>
        <taxon>Rhabditida</taxon>
        <taxon>Tylenchina</taxon>
        <taxon>Tylenchomorpha</taxon>
        <taxon>Tylenchoidea</taxon>
        <taxon>Meloidogynidae</taxon>
        <taxon>Meloidogyninae</taxon>
        <taxon>Meloidogyne</taxon>
    </lineage>
</organism>
<protein>
    <submittedName>
        <fullName evidence="1">Uncharacterized protein</fullName>
    </submittedName>
</protein>
<name>A0ACB0Z846_MELEN</name>
<proteinExistence type="predicted"/>
<comment type="caution">
    <text evidence="1">The sequence shown here is derived from an EMBL/GenBank/DDBJ whole genome shotgun (WGS) entry which is preliminary data.</text>
</comment>
<dbReference type="Proteomes" id="UP001497535">
    <property type="component" value="Unassembled WGS sequence"/>
</dbReference>
<dbReference type="EMBL" id="CAVMJV010000027">
    <property type="protein sequence ID" value="CAK5075167.1"/>
    <property type="molecule type" value="Genomic_DNA"/>
</dbReference>
<evidence type="ECO:0000313" key="2">
    <source>
        <dbReference type="Proteomes" id="UP001497535"/>
    </source>
</evidence>
<keyword evidence="2" id="KW-1185">Reference proteome</keyword>
<evidence type="ECO:0000313" key="1">
    <source>
        <dbReference type="EMBL" id="CAK5075167.1"/>
    </source>
</evidence>
<sequence length="50" mass="5669">MEDINSILVEVVKGKVVVKEEVNLKSVEEVEGDVDLGEGIKYFGKFWEKL</sequence>
<accession>A0ACB0Z846</accession>
<gene>
    <name evidence="1" type="ORF">MENTE1834_LOCUS21945</name>
</gene>